<dbReference type="OrthoDB" id="1685145at2"/>
<proteinExistence type="predicted"/>
<protein>
    <submittedName>
        <fullName evidence="2">TIGR02217 family protein</fullName>
    </submittedName>
</protein>
<dbReference type="Pfam" id="PF09343">
    <property type="entry name" value="DUF2460"/>
    <property type="match status" value="1"/>
</dbReference>
<comment type="caution">
    <text evidence="2">The sequence shown here is derived from an EMBL/GenBank/DDBJ whole genome shotgun (WGS) entry which is preliminary data.</text>
</comment>
<evidence type="ECO:0000313" key="2">
    <source>
        <dbReference type="EMBL" id="RJF70864.1"/>
    </source>
</evidence>
<dbReference type="InterPro" id="IPR011740">
    <property type="entry name" value="DUF2460"/>
</dbReference>
<name>A0A418V439_RHOPL</name>
<sequence>MADTSFMDDVIFPVHISHGSAGGPDWPAEIVTLGSGAEQRNTSWSAPLRTYDAKYGVRKLDELYEILSLYHVAMGRLRGFRLMDWSDYRSCSPQQMPRAIDQALGGGDGTTTSFALSKRYRFAGHHFDRRITKPYGSILIAIDGTQIFSGFVVDLASGVVTFGSAPPAGAVLTWGGQFHVPVRFDSRLDQTQIRGPIGDIPSIPLKELRL</sequence>
<reference evidence="2 3" key="1">
    <citation type="submission" date="2018-09" db="EMBL/GenBank/DDBJ databases">
        <title>Draft genome sequence of Rhodopseudomonas palustris 2.1.18.</title>
        <authorList>
            <person name="Robertson S.L."/>
            <person name="Meyer T.E."/>
            <person name="Kyndt J.A."/>
        </authorList>
    </citation>
    <scope>NUCLEOTIDE SEQUENCE [LARGE SCALE GENOMIC DNA]</scope>
    <source>
        <strain evidence="2 3">2.1.18</strain>
    </source>
</reference>
<feature type="domain" description="DUF2460" evidence="1">
    <location>
        <begin position="8"/>
        <end position="209"/>
    </location>
</feature>
<dbReference type="Proteomes" id="UP000285523">
    <property type="component" value="Unassembled WGS sequence"/>
</dbReference>
<gene>
    <name evidence="2" type="ORF">D4Q52_14640</name>
</gene>
<evidence type="ECO:0000259" key="1">
    <source>
        <dbReference type="Pfam" id="PF09343"/>
    </source>
</evidence>
<accession>A0A418V439</accession>
<organism evidence="2 3">
    <name type="scientific">Rhodopseudomonas palustris</name>
    <dbReference type="NCBI Taxonomy" id="1076"/>
    <lineage>
        <taxon>Bacteria</taxon>
        <taxon>Pseudomonadati</taxon>
        <taxon>Pseudomonadota</taxon>
        <taxon>Alphaproteobacteria</taxon>
        <taxon>Hyphomicrobiales</taxon>
        <taxon>Nitrobacteraceae</taxon>
        <taxon>Rhodopseudomonas</taxon>
    </lineage>
</organism>
<dbReference type="AlphaFoldDB" id="A0A418V439"/>
<evidence type="ECO:0000313" key="3">
    <source>
        <dbReference type="Proteomes" id="UP000285523"/>
    </source>
</evidence>
<dbReference type="NCBIfam" id="TIGR02217">
    <property type="entry name" value="chp_TIGR02217"/>
    <property type="match status" value="1"/>
</dbReference>
<dbReference type="EMBL" id="QYYD01000014">
    <property type="protein sequence ID" value="RJF70864.1"/>
    <property type="molecule type" value="Genomic_DNA"/>
</dbReference>